<proteinExistence type="predicted"/>
<feature type="domain" description="SsuA/THI5-like" evidence="2">
    <location>
        <begin position="46"/>
        <end position="257"/>
    </location>
</feature>
<comment type="caution">
    <text evidence="3">The sequence shown here is derived from an EMBL/GenBank/DDBJ whole genome shotgun (WGS) entry which is preliminary data.</text>
</comment>
<sequence length="326" mass="35018">MFGGRRRGAIRALSGLLLCGLVLASAPVARAAEGEPLTILLDWFVNPDHATLVVAKEKGFFADEGLDVTLVAPADPNDPPKLVAAGQAALAVSYQPQLHIQVDKGLPLIRVGTVVATPLNSVVTVADGPVESLADLKGRTVGFSVGGFEDVLLGAMLEDASLSLDDVTLVNVNFSLSPSILSGQVDAVVGAFRNFELNQMELVGRPGRAFYPEEHGVPVYDELILVANTDAVDDPRLPRVMRALESATRYLINHPDECWDLFVAAYPDVDDALNRRAWADTLPRFALRPAVVDAPRYTAFGAFLKARGMIDETVPAERLAVDVRTR</sequence>
<dbReference type="PANTHER" id="PTHR31528">
    <property type="entry name" value="4-AMINO-5-HYDROXYMETHYL-2-METHYLPYRIMIDINE PHOSPHATE SYNTHASE THI11-RELATED"/>
    <property type="match status" value="1"/>
</dbReference>
<dbReference type="InterPro" id="IPR027939">
    <property type="entry name" value="NMT1/THI5"/>
</dbReference>
<accession>A0A5M6IE53</accession>
<dbReference type="GO" id="GO:0005524">
    <property type="term" value="F:ATP binding"/>
    <property type="evidence" value="ECO:0007669"/>
    <property type="project" value="UniProtKB-KW"/>
</dbReference>
<dbReference type="AlphaFoldDB" id="A0A5M6IE53"/>
<dbReference type="EMBL" id="VWPJ01000004">
    <property type="protein sequence ID" value="KAA5606566.1"/>
    <property type="molecule type" value="Genomic_DNA"/>
</dbReference>
<keyword evidence="1" id="KW-0732">Signal</keyword>
<evidence type="ECO:0000313" key="4">
    <source>
        <dbReference type="Proteomes" id="UP000324065"/>
    </source>
</evidence>
<name>A0A5M6IE53_9PROT</name>
<reference evidence="3 4" key="1">
    <citation type="submission" date="2019-09" db="EMBL/GenBank/DDBJ databases">
        <title>Genome sequence of Roseospira marina, one of the more divergent members of the non-sulfur purple photosynthetic bacterial family, the Rhodospirillaceae.</title>
        <authorList>
            <person name="Meyer T."/>
            <person name="Kyndt J."/>
        </authorList>
    </citation>
    <scope>NUCLEOTIDE SEQUENCE [LARGE SCALE GENOMIC DNA]</scope>
    <source>
        <strain evidence="3 4">DSM 15113</strain>
    </source>
</reference>
<evidence type="ECO:0000313" key="3">
    <source>
        <dbReference type="EMBL" id="KAA5606566.1"/>
    </source>
</evidence>
<evidence type="ECO:0000256" key="1">
    <source>
        <dbReference type="SAM" id="SignalP"/>
    </source>
</evidence>
<dbReference type="GO" id="GO:0009228">
    <property type="term" value="P:thiamine biosynthetic process"/>
    <property type="evidence" value="ECO:0007669"/>
    <property type="project" value="InterPro"/>
</dbReference>
<dbReference type="Gene3D" id="3.40.190.10">
    <property type="entry name" value="Periplasmic binding protein-like II"/>
    <property type="match status" value="2"/>
</dbReference>
<dbReference type="PANTHER" id="PTHR31528:SF3">
    <property type="entry name" value="THIAMINE BIOSYNTHESIS PROTEIN HI_0357-RELATED"/>
    <property type="match status" value="1"/>
</dbReference>
<dbReference type="InterPro" id="IPR015168">
    <property type="entry name" value="SsuA/THI5"/>
</dbReference>
<dbReference type="SUPFAM" id="SSF53850">
    <property type="entry name" value="Periplasmic binding protein-like II"/>
    <property type="match status" value="1"/>
</dbReference>
<evidence type="ECO:0000259" key="2">
    <source>
        <dbReference type="Pfam" id="PF09084"/>
    </source>
</evidence>
<keyword evidence="3" id="KW-0067">ATP-binding</keyword>
<feature type="chain" id="PRO_5024380800" evidence="1">
    <location>
        <begin position="32"/>
        <end position="326"/>
    </location>
</feature>
<feature type="signal peptide" evidence="1">
    <location>
        <begin position="1"/>
        <end position="31"/>
    </location>
</feature>
<keyword evidence="4" id="KW-1185">Reference proteome</keyword>
<protein>
    <submittedName>
        <fullName evidence="3">ABC transporter ATP-binding protein</fullName>
    </submittedName>
</protein>
<dbReference type="OrthoDB" id="7431968at2"/>
<dbReference type="Pfam" id="PF09084">
    <property type="entry name" value="NMT1"/>
    <property type="match status" value="1"/>
</dbReference>
<keyword evidence="3" id="KW-0547">Nucleotide-binding</keyword>
<gene>
    <name evidence="3" type="ORF">F1188_06420</name>
</gene>
<dbReference type="Proteomes" id="UP000324065">
    <property type="component" value="Unassembled WGS sequence"/>
</dbReference>
<organism evidence="3 4">
    <name type="scientific">Roseospira marina</name>
    <dbReference type="NCBI Taxonomy" id="140057"/>
    <lineage>
        <taxon>Bacteria</taxon>
        <taxon>Pseudomonadati</taxon>
        <taxon>Pseudomonadota</taxon>
        <taxon>Alphaproteobacteria</taxon>
        <taxon>Rhodospirillales</taxon>
        <taxon>Rhodospirillaceae</taxon>
        <taxon>Roseospira</taxon>
    </lineage>
</organism>